<feature type="transmembrane region" description="Helical" evidence="13">
    <location>
        <begin position="194"/>
        <end position="215"/>
    </location>
</feature>
<feature type="transmembrane region" description="Helical" evidence="13">
    <location>
        <begin position="308"/>
        <end position="330"/>
    </location>
</feature>
<dbReference type="InterPro" id="IPR006153">
    <property type="entry name" value="Cation/H_exchanger_TM"/>
</dbReference>
<dbReference type="InterPro" id="IPR006036">
    <property type="entry name" value="K_uptake_TrkA"/>
</dbReference>
<evidence type="ECO:0000259" key="14">
    <source>
        <dbReference type="PROSITE" id="PS51201"/>
    </source>
</evidence>
<evidence type="ECO:0000313" key="15">
    <source>
        <dbReference type="EMBL" id="UUX51702.1"/>
    </source>
</evidence>
<dbReference type="InterPro" id="IPR004771">
    <property type="entry name" value="K/H_exchanger"/>
</dbReference>
<name>A0A9J7AX51_9PROT</name>
<evidence type="ECO:0000256" key="12">
    <source>
        <dbReference type="SAM" id="MobiDB-lite"/>
    </source>
</evidence>
<reference evidence="15" key="1">
    <citation type="submission" date="2022-08" db="EMBL/GenBank/DDBJ databases">
        <title>Nisaea acidiphila sp. nov., isolated from a marine algal debris and emended description of the genus Nisaea Urios et al. 2008.</title>
        <authorList>
            <person name="Kwon K."/>
        </authorList>
    </citation>
    <scope>NUCLEOTIDE SEQUENCE</scope>
    <source>
        <strain evidence="15">MEBiC11861</strain>
    </source>
</reference>
<evidence type="ECO:0000256" key="7">
    <source>
        <dbReference type="ARBA" id="ARBA00022692"/>
    </source>
</evidence>
<sequence>MGFFQDAFIYLLAAVVAVTVSHRLGLGSVLGYLFAGIAIGPVLGYVGGSETETVKHFAEFGVVIMLFLIGLELEPHMIWRMRWQLLGLGGLQVALTTIALTAAVMAVGFAWQAALVIGMTLALSSTAIVLQTLNEKGWMRSRGGQSAFSVLLFQDIAVIPMLAVLPLLAVGAPVPLDGGEGGHHGSILEGYPGWFQTLVILATIAAIILAGRFLVRPAFRLIAAAQMRELFTAAALLIVVSTALLMDLVGVSAALGAFLAGVVLSTSEYRHALESDIDPFKGLLLGLFFISVGAGIDFGLLFSEFFLIIGIAVGVILVKMLILLALAGIFRMPWQDTWMFGLGLAQAGEFAFVLFGFASASGALAGSLVEILILSVAVTMLLTPALFILFERYVAPRTVSSAARPADEIPEPGTVVIAGVGRVGQIIARLMMAENYKIVVLDHDPNLVERMRETGVHSYYGDATRPDLLEAAGLGEAEVFVAALDDQAQQTALVRHVAEHFPKCRIVARAFDRHHLYELEKAGAHAIEREAFEGALALGKRTLRELGLHPYQAEQKVRAFRRHDIQTVSILREYWTGGMGKKYVTAVRERLDELMQVMRSDRLAGKNMPDKDFSPSRKEDPER</sequence>
<feature type="transmembrane region" description="Helical" evidence="13">
    <location>
        <begin position="371"/>
        <end position="390"/>
    </location>
</feature>
<evidence type="ECO:0000256" key="2">
    <source>
        <dbReference type="ARBA" id="ARBA00005551"/>
    </source>
</evidence>
<keyword evidence="7 13" id="KW-0812">Transmembrane</keyword>
<feature type="domain" description="RCK N-terminal" evidence="14">
    <location>
        <begin position="412"/>
        <end position="531"/>
    </location>
</feature>
<evidence type="ECO:0000256" key="5">
    <source>
        <dbReference type="ARBA" id="ARBA00022475"/>
    </source>
</evidence>
<keyword evidence="11 13" id="KW-0472">Membrane</keyword>
<evidence type="ECO:0000256" key="11">
    <source>
        <dbReference type="ARBA" id="ARBA00023136"/>
    </source>
</evidence>
<feature type="region of interest" description="Disordered" evidence="12">
    <location>
        <begin position="604"/>
        <end position="623"/>
    </location>
</feature>
<protein>
    <submittedName>
        <fullName evidence="15">Monovalent cation:proton antiporter-2 (CPA2) family protein</fullName>
    </submittedName>
</protein>
<dbReference type="RefSeq" id="WP_257771352.1">
    <property type="nucleotide sequence ID" value="NZ_CP102480.1"/>
</dbReference>
<evidence type="ECO:0000256" key="8">
    <source>
        <dbReference type="ARBA" id="ARBA00022958"/>
    </source>
</evidence>
<dbReference type="Pfam" id="PF02254">
    <property type="entry name" value="TrkA_N"/>
    <property type="match status" value="1"/>
</dbReference>
<dbReference type="SUPFAM" id="SSF51735">
    <property type="entry name" value="NAD(P)-binding Rossmann-fold domains"/>
    <property type="match status" value="1"/>
</dbReference>
<proteinExistence type="inferred from homology"/>
<feature type="transmembrane region" description="Helical" evidence="13">
    <location>
        <begin position="282"/>
        <end position="302"/>
    </location>
</feature>
<dbReference type="Gene3D" id="1.20.1530.20">
    <property type="match status" value="1"/>
</dbReference>
<dbReference type="NCBIfam" id="TIGR00932">
    <property type="entry name" value="2a37"/>
    <property type="match status" value="1"/>
</dbReference>
<comment type="similarity">
    <text evidence="2">Belongs to the monovalent cation:proton antiporter 2 (CPA2) transporter (TC 2.A.37) family.</text>
</comment>
<feature type="transmembrane region" description="Helical" evidence="13">
    <location>
        <begin position="85"/>
        <end position="103"/>
    </location>
</feature>
<keyword evidence="4" id="KW-0050">Antiport</keyword>
<evidence type="ECO:0000256" key="13">
    <source>
        <dbReference type="SAM" id="Phobius"/>
    </source>
</evidence>
<dbReference type="PANTHER" id="PTHR46157">
    <property type="entry name" value="K(+) EFFLUX ANTIPORTER 3, CHLOROPLASTIC"/>
    <property type="match status" value="1"/>
</dbReference>
<evidence type="ECO:0000256" key="10">
    <source>
        <dbReference type="ARBA" id="ARBA00023065"/>
    </source>
</evidence>
<keyword evidence="8" id="KW-0630">Potassium</keyword>
<evidence type="ECO:0000256" key="9">
    <source>
        <dbReference type="ARBA" id="ARBA00022989"/>
    </source>
</evidence>
<keyword evidence="9 13" id="KW-1133">Transmembrane helix</keyword>
<accession>A0A9J7AX51</accession>
<dbReference type="AlphaFoldDB" id="A0A9J7AX51"/>
<dbReference type="FunFam" id="3.40.50.720:FF:000036">
    <property type="entry name" value="Glutathione-regulated potassium-efflux system protein KefB"/>
    <property type="match status" value="1"/>
</dbReference>
<dbReference type="Proteomes" id="UP001060336">
    <property type="component" value="Chromosome"/>
</dbReference>
<feature type="transmembrane region" description="Helical" evidence="13">
    <location>
        <begin position="151"/>
        <end position="174"/>
    </location>
</feature>
<evidence type="ECO:0000256" key="1">
    <source>
        <dbReference type="ARBA" id="ARBA00004127"/>
    </source>
</evidence>
<dbReference type="GO" id="GO:0015297">
    <property type="term" value="F:antiporter activity"/>
    <property type="evidence" value="ECO:0007669"/>
    <property type="project" value="UniProtKB-KW"/>
</dbReference>
<keyword evidence="16" id="KW-1185">Reference proteome</keyword>
<gene>
    <name evidence="15" type="ORF">NUH88_08370</name>
</gene>
<feature type="transmembrane region" description="Helical" evidence="13">
    <location>
        <begin position="54"/>
        <end position="73"/>
    </location>
</feature>
<dbReference type="PANTHER" id="PTHR46157:SF4">
    <property type="entry name" value="K(+) EFFLUX ANTIPORTER 3, CHLOROPLASTIC"/>
    <property type="match status" value="1"/>
</dbReference>
<dbReference type="InterPro" id="IPR003148">
    <property type="entry name" value="RCK_N"/>
</dbReference>
<dbReference type="Gene3D" id="3.40.50.720">
    <property type="entry name" value="NAD(P)-binding Rossmann-like Domain"/>
    <property type="match status" value="1"/>
</dbReference>
<dbReference type="Pfam" id="PF00999">
    <property type="entry name" value="Na_H_Exchanger"/>
    <property type="match status" value="1"/>
</dbReference>
<evidence type="ECO:0000256" key="3">
    <source>
        <dbReference type="ARBA" id="ARBA00022448"/>
    </source>
</evidence>
<evidence type="ECO:0000313" key="16">
    <source>
        <dbReference type="Proteomes" id="UP001060336"/>
    </source>
</evidence>
<evidence type="ECO:0000256" key="6">
    <source>
        <dbReference type="ARBA" id="ARBA00022538"/>
    </source>
</evidence>
<dbReference type="EMBL" id="CP102480">
    <property type="protein sequence ID" value="UUX51702.1"/>
    <property type="molecule type" value="Genomic_DNA"/>
</dbReference>
<keyword evidence="3" id="KW-0813">Transport</keyword>
<feature type="transmembrane region" description="Helical" evidence="13">
    <location>
        <begin position="109"/>
        <end position="130"/>
    </location>
</feature>
<dbReference type="KEGG" id="naci:NUH88_08370"/>
<comment type="subcellular location">
    <subcellularLocation>
        <location evidence="1">Endomembrane system</location>
        <topology evidence="1">Multi-pass membrane protein</topology>
    </subcellularLocation>
</comment>
<dbReference type="PRINTS" id="PR00335">
    <property type="entry name" value="KUPTAKETRKA"/>
</dbReference>
<keyword evidence="6" id="KW-0633">Potassium transport</keyword>
<dbReference type="GO" id="GO:0015079">
    <property type="term" value="F:potassium ion transmembrane transporter activity"/>
    <property type="evidence" value="ECO:0007669"/>
    <property type="project" value="InterPro"/>
</dbReference>
<organism evidence="15 16">
    <name type="scientific">Nisaea acidiphila</name>
    <dbReference type="NCBI Taxonomy" id="1862145"/>
    <lineage>
        <taxon>Bacteria</taxon>
        <taxon>Pseudomonadati</taxon>
        <taxon>Pseudomonadota</taxon>
        <taxon>Alphaproteobacteria</taxon>
        <taxon>Rhodospirillales</taxon>
        <taxon>Thalassobaculaceae</taxon>
        <taxon>Nisaea</taxon>
    </lineage>
</organism>
<evidence type="ECO:0000256" key="4">
    <source>
        <dbReference type="ARBA" id="ARBA00022449"/>
    </source>
</evidence>
<dbReference type="GO" id="GO:0005886">
    <property type="term" value="C:plasma membrane"/>
    <property type="evidence" value="ECO:0007669"/>
    <property type="project" value="InterPro"/>
</dbReference>
<dbReference type="PROSITE" id="PS51201">
    <property type="entry name" value="RCK_N"/>
    <property type="match status" value="1"/>
</dbReference>
<feature type="transmembrane region" description="Helical" evidence="13">
    <location>
        <begin position="342"/>
        <end position="365"/>
    </location>
</feature>
<dbReference type="GO" id="GO:1902600">
    <property type="term" value="P:proton transmembrane transport"/>
    <property type="evidence" value="ECO:0007669"/>
    <property type="project" value="InterPro"/>
</dbReference>
<keyword evidence="10" id="KW-0406">Ion transport</keyword>
<dbReference type="InterPro" id="IPR036291">
    <property type="entry name" value="NAD(P)-bd_dom_sf"/>
</dbReference>
<dbReference type="GO" id="GO:0012505">
    <property type="term" value="C:endomembrane system"/>
    <property type="evidence" value="ECO:0007669"/>
    <property type="project" value="UniProtKB-SubCell"/>
</dbReference>
<keyword evidence="5" id="KW-1003">Cell membrane</keyword>
<dbReference type="InterPro" id="IPR038770">
    <property type="entry name" value="Na+/solute_symporter_sf"/>
</dbReference>